<keyword evidence="1" id="KW-0812">Transmembrane</keyword>
<accession>A0A392THV6</accession>
<dbReference type="AlphaFoldDB" id="A0A392THV6"/>
<keyword evidence="1" id="KW-0472">Membrane</keyword>
<proteinExistence type="predicted"/>
<evidence type="ECO:0000313" key="2">
    <source>
        <dbReference type="EMBL" id="MCI59790.1"/>
    </source>
</evidence>
<evidence type="ECO:0000313" key="3">
    <source>
        <dbReference type="Proteomes" id="UP000265520"/>
    </source>
</evidence>
<reference evidence="2 3" key="1">
    <citation type="journal article" date="2018" name="Front. Plant Sci.">
        <title>Red Clover (Trifolium pratense) and Zigzag Clover (T. medium) - A Picture of Genomic Similarities and Differences.</title>
        <authorList>
            <person name="Dluhosova J."/>
            <person name="Istvanek J."/>
            <person name="Nedelnik J."/>
            <person name="Repkova J."/>
        </authorList>
    </citation>
    <scope>NUCLEOTIDE SEQUENCE [LARGE SCALE GENOMIC DNA]</scope>
    <source>
        <strain evidence="3">cv. 10/8</strain>
        <tissue evidence="2">Leaf</tissue>
    </source>
</reference>
<protein>
    <submittedName>
        <fullName evidence="2">Uncharacterized protein</fullName>
    </submittedName>
</protein>
<evidence type="ECO:0000256" key="1">
    <source>
        <dbReference type="SAM" id="Phobius"/>
    </source>
</evidence>
<feature type="transmembrane region" description="Helical" evidence="1">
    <location>
        <begin position="6"/>
        <end position="27"/>
    </location>
</feature>
<keyword evidence="1" id="KW-1133">Transmembrane helix</keyword>
<dbReference type="Proteomes" id="UP000265520">
    <property type="component" value="Unassembled WGS sequence"/>
</dbReference>
<organism evidence="2 3">
    <name type="scientific">Trifolium medium</name>
    <dbReference type="NCBI Taxonomy" id="97028"/>
    <lineage>
        <taxon>Eukaryota</taxon>
        <taxon>Viridiplantae</taxon>
        <taxon>Streptophyta</taxon>
        <taxon>Embryophyta</taxon>
        <taxon>Tracheophyta</taxon>
        <taxon>Spermatophyta</taxon>
        <taxon>Magnoliopsida</taxon>
        <taxon>eudicotyledons</taxon>
        <taxon>Gunneridae</taxon>
        <taxon>Pentapetalae</taxon>
        <taxon>rosids</taxon>
        <taxon>fabids</taxon>
        <taxon>Fabales</taxon>
        <taxon>Fabaceae</taxon>
        <taxon>Papilionoideae</taxon>
        <taxon>50 kb inversion clade</taxon>
        <taxon>NPAAA clade</taxon>
        <taxon>Hologalegina</taxon>
        <taxon>IRL clade</taxon>
        <taxon>Trifolieae</taxon>
        <taxon>Trifolium</taxon>
    </lineage>
</organism>
<comment type="caution">
    <text evidence="2">The sequence shown here is derived from an EMBL/GenBank/DDBJ whole genome shotgun (WGS) entry which is preliminary data.</text>
</comment>
<dbReference type="EMBL" id="LXQA010569925">
    <property type="protein sequence ID" value="MCI59790.1"/>
    <property type="molecule type" value="Genomic_DNA"/>
</dbReference>
<sequence>MISGPDSYIGHPFVITLFFASGMSLLSRTPTRYPALRGPSARHTFGGKLESYMQQQHHSHHHRRNRSSI</sequence>
<feature type="non-terminal residue" evidence="2">
    <location>
        <position position="69"/>
    </location>
</feature>
<keyword evidence="3" id="KW-1185">Reference proteome</keyword>
<name>A0A392THV6_9FABA</name>